<protein>
    <recommendedName>
        <fullName evidence="3">PEP-CTERM protein-sorting domain-containing protein</fullName>
    </recommendedName>
</protein>
<reference evidence="1 2" key="1">
    <citation type="submission" date="2019-02" db="EMBL/GenBank/DDBJ databases">
        <title>Deep-cultivation of Planctomycetes and their phenomic and genomic characterization uncovers novel biology.</title>
        <authorList>
            <person name="Wiegand S."/>
            <person name="Jogler M."/>
            <person name="Boedeker C."/>
            <person name="Pinto D."/>
            <person name="Vollmers J."/>
            <person name="Rivas-Marin E."/>
            <person name="Kohn T."/>
            <person name="Peeters S.H."/>
            <person name="Heuer A."/>
            <person name="Rast P."/>
            <person name="Oberbeckmann S."/>
            <person name="Bunk B."/>
            <person name="Jeske O."/>
            <person name="Meyerdierks A."/>
            <person name="Storesund J.E."/>
            <person name="Kallscheuer N."/>
            <person name="Luecker S."/>
            <person name="Lage O.M."/>
            <person name="Pohl T."/>
            <person name="Merkel B.J."/>
            <person name="Hornburger P."/>
            <person name="Mueller R.-W."/>
            <person name="Bruemmer F."/>
            <person name="Labrenz M."/>
            <person name="Spormann A.M."/>
            <person name="Op Den Camp H."/>
            <person name="Overmann J."/>
            <person name="Amann R."/>
            <person name="Jetten M.S.M."/>
            <person name="Mascher T."/>
            <person name="Medema M.H."/>
            <person name="Devos D.P."/>
            <person name="Kaster A.-K."/>
            <person name="Ovreas L."/>
            <person name="Rohde M."/>
            <person name="Galperin M.Y."/>
            <person name="Jogler C."/>
        </authorList>
    </citation>
    <scope>NUCLEOTIDE SEQUENCE [LARGE SCALE GENOMIC DNA]</scope>
    <source>
        <strain evidence="1 2">Pan14r</strain>
    </source>
</reference>
<dbReference type="OrthoDB" id="280874at2"/>
<dbReference type="InterPro" id="IPR013424">
    <property type="entry name" value="Ice-binding_C"/>
</dbReference>
<comment type="caution">
    <text evidence="1">The sequence shown here is derived from an EMBL/GenBank/DDBJ whole genome shotgun (WGS) entry which is preliminary data.</text>
</comment>
<keyword evidence="2" id="KW-1185">Reference proteome</keyword>
<proteinExistence type="predicted"/>
<evidence type="ECO:0000313" key="2">
    <source>
        <dbReference type="Proteomes" id="UP000317238"/>
    </source>
</evidence>
<evidence type="ECO:0008006" key="3">
    <source>
        <dbReference type="Google" id="ProtNLM"/>
    </source>
</evidence>
<name>A0A5C5Y0B0_9PLAN</name>
<organism evidence="1 2">
    <name type="scientific">Crateriforma conspicua</name>
    <dbReference type="NCBI Taxonomy" id="2527996"/>
    <lineage>
        <taxon>Bacteria</taxon>
        <taxon>Pseudomonadati</taxon>
        <taxon>Planctomycetota</taxon>
        <taxon>Planctomycetia</taxon>
        <taxon>Planctomycetales</taxon>
        <taxon>Planctomycetaceae</taxon>
        <taxon>Crateriforma</taxon>
    </lineage>
</organism>
<evidence type="ECO:0000313" key="1">
    <source>
        <dbReference type="EMBL" id="TWT68023.1"/>
    </source>
</evidence>
<accession>A0A5C5Y0B0</accession>
<dbReference type="SUPFAM" id="SSF50494">
    <property type="entry name" value="Trypsin-like serine proteases"/>
    <property type="match status" value="1"/>
</dbReference>
<dbReference type="InterPro" id="IPR009003">
    <property type="entry name" value="Peptidase_S1_PA"/>
</dbReference>
<dbReference type="RefSeq" id="WP_146438090.1">
    <property type="nucleotide sequence ID" value="NZ_SJPL01000001.1"/>
</dbReference>
<dbReference type="Proteomes" id="UP000317238">
    <property type="component" value="Unassembled WGS sequence"/>
</dbReference>
<gene>
    <name evidence="1" type="ORF">Pan14r_02610</name>
</gene>
<sequence length="308" mass="32451">MANRSRASVWWSLVISFTAVALNGGPARAAIIISGYTDAANDRFTDSGSFLLSGFDLSGIGQDASGRWATAIGRNVVISAAHLAPTGSVTFYPANDPGDVPVTIGIAGGQKITGTDLWIGTLESNLPEAITDYAFATEMLSGPSEALVSAGTYQGVTAFTFGRSQAVHPATRDQAVGQNRITGYVENVDFLGNSDNDSLLMQRDDPGDTNFVTYESFFQGGDSGGPTFVDDSGQLVLIGTNAFRYDADDPFAEDPITGSGINYIANQSAFINQYIEAAAVPEPSSLALLTGVTALMVRCRKRKSSSRR</sequence>
<dbReference type="NCBIfam" id="TIGR02595">
    <property type="entry name" value="PEP_CTERM"/>
    <property type="match status" value="1"/>
</dbReference>
<dbReference type="AlphaFoldDB" id="A0A5C5Y0B0"/>
<dbReference type="EMBL" id="SJPL01000001">
    <property type="protein sequence ID" value="TWT68023.1"/>
    <property type="molecule type" value="Genomic_DNA"/>
</dbReference>